<gene>
    <name evidence="11" type="ORF">BACPEC_01408</name>
</gene>
<dbReference type="EMBL" id="ABVQ01000036">
    <property type="protein sequence ID" value="EEC56922.1"/>
    <property type="molecule type" value="Genomic_DNA"/>
</dbReference>
<reference evidence="11 12" key="2">
    <citation type="submission" date="2008-11" db="EMBL/GenBank/DDBJ databases">
        <authorList>
            <person name="Fulton L."/>
            <person name="Clifton S."/>
            <person name="Fulton B."/>
            <person name="Xu J."/>
            <person name="Minx P."/>
            <person name="Pepin K.H."/>
            <person name="Johnson M."/>
            <person name="Bhonagiri V."/>
            <person name="Nash W.E."/>
            <person name="Mardis E.R."/>
            <person name="Wilson R.K."/>
        </authorList>
    </citation>
    <scope>NUCLEOTIDE SEQUENCE [LARGE SCALE GENOMIC DNA]</scope>
    <source>
        <strain evidence="11 12">ATCC 43243</strain>
    </source>
</reference>
<evidence type="ECO:0000256" key="4">
    <source>
        <dbReference type="ARBA" id="ARBA00022496"/>
    </source>
</evidence>
<keyword evidence="6" id="KW-0067">ATP-binding</keyword>
<dbReference type="Proteomes" id="UP000003136">
    <property type="component" value="Unassembled WGS sequence"/>
</dbReference>
<comment type="caution">
    <text evidence="11">The sequence shown here is derived from an EMBL/GenBank/DDBJ whole genome shotgun (WGS) entry which is preliminary data.</text>
</comment>
<dbReference type="SUPFAM" id="SSF52540">
    <property type="entry name" value="P-loop containing nucleoside triphosphate hydrolases"/>
    <property type="match status" value="1"/>
</dbReference>
<sequence>MKDNIFLKIDGLAAGYGRKPLIEDISLELEKGQILTLIGPNGSGKSTILKTITRQLKAIDGIVTIDGSDIFRMHSKELARQMSVVLTQRIETELMTCRDVVAMGRYPYTDYFGRLSDEDNRIVESSLKRVHALELADVSFNEISDGQRQRIMLARAICQQPDVMILDEPTSYLDIRHKVILLDILRNMSHEDGITVIMSLHEIDLAGKISDMLMCVDENHKVRLGTAREIFANDTIQKLYGIEGGSYDAVTGGVELAKPCGSPDILVIGGNGSGIPVYRKLQRKGIPFYAGVLYENDIDYRVAKALAADVISQKAFVPVSKNTEEKAYEVLNRVSAVVDCGCEHGEYDRINTELLKEAVRLGKKYNDIGSIERMR</sequence>
<dbReference type="HOGENOM" id="CLU_000604_0_1_9"/>
<dbReference type="InterPro" id="IPR051535">
    <property type="entry name" value="Siderophore_ABC-ATPase"/>
</dbReference>
<evidence type="ECO:0000256" key="9">
    <source>
        <dbReference type="ARBA" id="ARBA00023136"/>
    </source>
</evidence>
<organism evidence="11 12">
    <name type="scientific">[Bacteroides] pectinophilus ATCC 43243</name>
    <dbReference type="NCBI Taxonomy" id="483218"/>
    <lineage>
        <taxon>Bacteria</taxon>
        <taxon>Bacillati</taxon>
        <taxon>Bacillota</taxon>
        <taxon>Clostridia</taxon>
        <taxon>Eubacteriales</taxon>
    </lineage>
</organism>
<accession>B7ATD8</accession>
<dbReference type="GO" id="GO:0006826">
    <property type="term" value="P:iron ion transport"/>
    <property type="evidence" value="ECO:0007669"/>
    <property type="project" value="UniProtKB-KW"/>
</dbReference>
<keyword evidence="8" id="KW-0406">Ion transport</keyword>
<dbReference type="STRING" id="483218.BACPEC_01408"/>
<evidence type="ECO:0000256" key="2">
    <source>
        <dbReference type="ARBA" id="ARBA00022448"/>
    </source>
</evidence>
<dbReference type="GO" id="GO:0005886">
    <property type="term" value="C:plasma membrane"/>
    <property type="evidence" value="ECO:0007669"/>
    <property type="project" value="UniProtKB-SubCell"/>
</dbReference>
<evidence type="ECO:0000313" key="11">
    <source>
        <dbReference type="EMBL" id="EEC56922.1"/>
    </source>
</evidence>
<dbReference type="FunFam" id="3.40.50.300:FF:000134">
    <property type="entry name" value="Iron-enterobactin ABC transporter ATP-binding protein"/>
    <property type="match status" value="1"/>
</dbReference>
<dbReference type="PROSITE" id="PS50893">
    <property type="entry name" value="ABC_TRANSPORTER_2"/>
    <property type="match status" value="1"/>
</dbReference>
<name>B7ATD8_9FIRM</name>
<keyword evidence="12" id="KW-1185">Reference proteome</keyword>
<keyword evidence="7" id="KW-0408">Iron</keyword>
<keyword evidence="5" id="KW-0547">Nucleotide-binding</keyword>
<dbReference type="InterPro" id="IPR027417">
    <property type="entry name" value="P-loop_NTPase"/>
</dbReference>
<evidence type="ECO:0000256" key="5">
    <source>
        <dbReference type="ARBA" id="ARBA00022741"/>
    </source>
</evidence>
<dbReference type="Pfam" id="PF00005">
    <property type="entry name" value="ABC_tran"/>
    <property type="match status" value="1"/>
</dbReference>
<dbReference type="PANTHER" id="PTHR42771:SF4">
    <property type="entry name" value="IRON(3+)-HYDROXAMATE IMPORT ATP-BINDING PROTEIN FHUC"/>
    <property type="match status" value="1"/>
</dbReference>
<keyword evidence="2" id="KW-0813">Transport</keyword>
<dbReference type="eggNOG" id="COG1120">
    <property type="taxonomic scope" value="Bacteria"/>
</dbReference>
<reference evidence="11 12" key="1">
    <citation type="submission" date="2008-11" db="EMBL/GenBank/DDBJ databases">
        <title>Draft genome sequence of Bacteroides pectinophilus (ATCC 43243).</title>
        <authorList>
            <person name="Sudarsanam P."/>
            <person name="Ley R."/>
            <person name="Guruge J."/>
            <person name="Turnbaugh P.J."/>
            <person name="Mahowald M."/>
            <person name="Liep D."/>
            <person name="Gordon J."/>
        </authorList>
    </citation>
    <scope>NUCLEOTIDE SEQUENCE [LARGE SCALE GENOMIC DNA]</scope>
    <source>
        <strain evidence="11 12">ATCC 43243</strain>
    </source>
</reference>
<keyword evidence="3" id="KW-1003">Cell membrane</keyword>
<dbReference type="InterPro" id="IPR003593">
    <property type="entry name" value="AAA+_ATPase"/>
</dbReference>
<keyword evidence="9" id="KW-0472">Membrane</keyword>
<evidence type="ECO:0000313" key="12">
    <source>
        <dbReference type="Proteomes" id="UP000003136"/>
    </source>
</evidence>
<evidence type="ECO:0000256" key="6">
    <source>
        <dbReference type="ARBA" id="ARBA00022840"/>
    </source>
</evidence>
<feature type="domain" description="ABC transporter" evidence="10">
    <location>
        <begin position="7"/>
        <end position="243"/>
    </location>
</feature>
<dbReference type="SMART" id="SM00382">
    <property type="entry name" value="AAA"/>
    <property type="match status" value="1"/>
</dbReference>
<dbReference type="CDD" id="cd03214">
    <property type="entry name" value="ABC_Iron-Siderophores_B12_Hemin"/>
    <property type="match status" value="1"/>
</dbReference>
<dbReference type="InterPro" id="IPR003439">
    <property type="entry name" value="ABC_transporter-like_ATP-bd"/>
</dbReference>
<dbReference type="GO" id="GO:0005524">
    <property type="term" value="F:ATP binding"/>
    <property type="evidence" value="ECO:0007669"/>
    <property type="project" value="UniProtKB-KW"/>
</dbReference>
<evidence type="ECO:0000259" key="10">
    <source>
        <dbReference type="PROSITE" id="PS50893"/>
    </source>
</evidence>
<evidence type="ECO:0000256" key="1">
    <source>
        <dbReference type="ARBA" id="ARBA00004202"/>
    </source>
</evidence>
<proteinExistence type="predicted"/>
<dbReference type="PANTHER" id="PTHR42771">
    <property type="entry name" value="IRON(3+)-HYDROXAMATE IMPORT ATP-BINDING PROTEIN FHUC"/>
    <property type="match status" value="1"/>
</dbReference>
<evidence type="ECO:0000256" key="7">
    <source>
        <dbReference type="ARBA" id="ARBA00023004"/>
    </source>
</evidence>
<dbReference type="AlphaFoldDB" id="B7ATD8"/>
<protein>
    <recommendedName>
        <fullName evidence="10">ABC transporter domain-containing protein</fullName>
    </recommendedName>
</protein>
<dbReference type="GO" id="GO:0016887">
    <property type="term" value="F:ATP hydrolysis activity"/>
    <property type="evidence" value="ECO:0007669"/>
    <property type="project" value="InterPro"/>
</dbReference>
<comment type="subcellular location">
    <subcellularLocation>
        <location evidence="1">Cell membrane</location>
        <topology evidence="1">Peripheral membrane protein</topology>
    </subcellularLocation>
</comment>
<dbReference type="Gene3D" id="3.40.50.300">
    <property type="entry name" value="P-loop containing nucleotide triphosphate hydrolases"/>
    <property type="match status" value="1"/>
</dbReference>
<evidence type="ECO:0000256" key="3">
    <source>
        <dbReference type="ARBA" id="ARBA00022475"/>
    </source>
</evidence>
<evidence type="ECO:0000256" key="8">
    <source>
        <dbReference type="ARBA" id="ARBA00023065"/>
    </source>
</evidence>
<keyword evidence="4" id="KW-0410">Iron transport</keyword>